<sequence length="122" mass="14242">MKMLNRSAMTVKLTQDFVDWINDLDVDSEQISLQEVNEEATVYLIPEIEDEDQLNETVEEFYLNVLENELKSWEEDESRWPEPLDIALFKRFIQLDPAVMVFDLDYGSGLQSASIDDLEEGF</sequence>
<dbReference type="AlphaFoldDB" id="A0A839IKG4"/>
<evidence type="ECO:0000313" key="1">
    <source>
        <dbReference type="EMBL" id="MBB1485214.1"/>
    </source>
</evidence>
<protein>
    <submittedName>
        <fullName evidence="1">Uncharacterized protein</fullName>
    </submittedName>
</protein>
<reference evidence="1 2" key="1">
    <citation type="submission" date="2020-08" db="EMBL/GenBank/DDBJ databases">
        <title>Oceanospirillum sp. nov. isolated from marine sediment.</title>
        <authorList>
            <person name="Ji X."/>
        </authorList>
    </citation>
    <scope>NUCLEOTIDE SEQUENCE [LARGE SCALE GENOMIC DNA]</scope>
    <source>
        <strain evidence="1 2">D5</strain>
    </source>
</reference>
<name>A0A839IKG4_9GAMM</name>
<dbReference type="EMBL" id="JACJFM010000001">
    <property type="protein sequence ID" value="MBB1485214.1"/>
    <property type="molecule type" value="Genomic_DNA"/>
</dbReference>
<evidence type="ECO:0000313" key="2">
    <source>
        <dbReference type="Proteomes" id="UP000565262"/>
    </source>
</evidence>
<dbReference type="RefSeq" id="WP_182806986.1">
    <property type="nucleotide sequence ID" value="NZ_JACJFM010000001.1"/>
</dbReference>
<gene>
    <name evidence="1" type="ORF">H4O21_01085</name>
</gene>
<proteinExistence type="predicted"/>
<dbReference type="Proteomes" id="UP000565262">
    <property type="component" value="Unassembled WGS sequence"/>
</dbReference>
<organism evidence="1 2">
    <name type="scientific">Oceanospirillum sediminis</name>
    <dbReference type="NCBI Taxonomy" id="2760088"/>
    <lineage>
        <taxon>Bacteria</taxon>
        <taxon>Pseudomonadati</taxon>
        <taxon>Pseudomonadota</taxon>
        <taxon>Gammaproteobacteria</taxon>
        <taxon>Oceanospirillales</taxon>
        <taxon>Oceanospirillaceae</taxon>
        <taxon>Oceanospirillum</taxon>
    </lineage>
</organism>
<keyword evidence="2" id="KW-1185">Reference proteome</keyword>
<accession>A0A839IKG4</accession>
<comment type="caution">
    <text evidence="1">The sequence shown here is derived from an EMBL/GenBank/DDBJ whole genome shotgun (WGS) entry which is preliminary data.</text>
</comment>